<protein>
    <submittedName>
        <fullName evidence="2">Protein-tyrosine phosphatase</fullName>
    </submittedName>
</protein>
<gene>
    <name evidence="2" type="ORF">SAMN04488559_1122</name>
</gene>
<dbReference type="InterPro" id="IPR029021">
    <property type="entry name" value="Prot-tyrosine_phosphatase-like"/>
</dbReference>
<dbReference type="GO" id="GO:0004721">
    <property type="term" value="F:phosphoprotein phosphatase activity"/>
    <property type="evidence" value="ECO:0007669"/>
    <property type="project" value="InterPro"/>
</dbReference>
<dbReference type="STRING" id="142588.SAMN04488559_1122"/>
<dbReference type="OrthoDB" id="1188001at2"/>
<dbReference type="AlphaFoldDB" id="A0A1H9TBC6"/>
<dbReference type="InterPro" id="IPR026893">
    <property type="entry name" value="Tyr/Ser_Pase_IphP-type"/>
</dbReference>
<dbReference type="RefSeq" id="WP_092652735.1">
    <property type="nucleotide sequence ID" value="NZ_FOHA01000012.1"/>
</dbReference>
<proteinExistence type="inferred from homology"/>
<dbReference type="PANTHER" id="PTHR31126:SF1">
    <property type="entry name" value="TYROSINE SPECIFIC PROTEIN PHOSPHATASES DOMAIN-CONTAINING PROTEIN"/>
    <property type="match status" value="1"/>
</dbReference>
<comment type="similarity">
    <text evidence="1">Belongs to the protein-tyrosine phosphatase family.</text>
</comment>
<dbReference type="PROSITE" id="PS00383">
    <property type="entry name" value="TYR_PHOSPHATASE_1"/>
    <property type="match status" value="1"/>
</dbReference>
<dbReference type="Proteomes" id="UP000198948">
    <property type="component" value="Unassembled WGS sequence"/>
</dbReference>
<dbReference type="Pfam" id="PF13350">
    <property type="entry name" value="Y_phosphatase3"/>
    <property type="match status" value="1"/>
</dbReference>
<evidence type="ECO:0000256" key="1">
    <source>
        <dbReference type="ARBA" id="ARBA00009580"/>
    </source>
</evidence>
<organism evidence="2 3">
    <name type="scientific">Isobaculum melis</name>
    <dbReference type="NCBI Taxonomy" id="142588"/>
    <lineage>
        <taxon>Bacteria</taxon>
        <taxon>Bacillati</taxon>
        <taxon>Bacillota</taxon>
        <taxon>Bacilli</taxon>
        <taxon>Lactobacillales</taxon>
        <taxon>Carnobacteriaceae</taxon>
        <taxon>Isobaculum</taxon>
    </lineage>
</organism>
<evidence type="ECO:0000313" key="2">
    <source>
        <dbReference type="EMBL" id="SER94416.1"/>
    </source>
</evidence>
<dbReference type="Gene3D" id="3.90.190.10">
    <property type="entry name" value="Protein tyrosine phosphatase superfamily"/>
    <property type="match status" value="1"/>
</dbReference>
<dbReference type="EMBL" id="FOHA01000012">
    <property type="protein sequence ID" value="SER94416.1"/>
    <property type="molecule type" value="Genomic_DNA"/>
</dbReference>
<reference evidence="2 3" key="1">
    <citation type="submission" date="2016-10" db="EMBL/GenBank/DDBJ databases">
        <authorList>
            <person name="de Groot N.N."/>
        </authorList>
    </citation>
    <scope>NUCLEOTIDE SEQUENCE [LARGE SCALE GENOMIC DNA]</scope>
    <source>
        <strain evidence="2 3">DSM 13760</strain>
    </source>
</reference>
<name>A0A1H9TBC6_9LACT</name>
<dbReference type="PANTHER" id="PTHR31126">
    <property type="entry name" value="TYROSINE-PROTEIN PHOSPHATASE"/>
    <property type="match status" value="1"/>
</dbReference>
<keyword evidence="3" id="KW-1185">Reference proteome</keyword>
<dbReference type="InterPro" id="IPR016130">
    <property type="entry name" value="Tyr_Pase_AS"/>
</dbReference>
<accession>A0A1H9TBC6</accession>
<sequence>MTKTRLLPIENGINFRDLGGYQTIDGRTVKWHKLIRSASLNELSLKDQAFLKDYGLKTIVDFRSPEEAEKEPDMTIEGTNYLFMPVFDIDETKNSISPTELFNELLKDPDGVKQMVQVNKNLVLEPHATETYRQFFQLLLENIGDDHCLLFHCTAGKDRTGFGAALILSALGVPQDTIMEDYLLSAQYSKEKSQKTLTYLKEKGAPQAVLDGVADLLDVKPVYLQTAFDTINEKYGNMSTYLIEEMGIDETIQQALKDIYLD</sequence>
<dbReference type="SUPFAM" id="SSF52799">
    <property type="entry name" value="(Phosphotyrosine protein) phosphatases II"/>
    <property type="match status" value="1"/>
</dbReference>
<evidence type="ECO:0000313" key="3">
    <source>
        <dbReference type="Proteomes" id="UP000198948"/>
    </source>
</evidence>